<dbReference type="OMA" id="HVELENC"/>
<dbReference type="PANTHER" id="PTHR45756">
    <property type="entry name" value="PALMITOYLTRANSFERASE"/>
    <property type="match status" value="1"/>
</dbReference>
<evidence type="ECO:0000313" key="9">
    <source>
        <dbReference type="Proteomes" id="UP000014680"/>
    </source>
</evidence>
<keyword evidence="5" id="KW-0812">Transmembrane</keyword>
<dbReference type="PROSITE" id="PS00107">
    <property type="entry name" value="PROTEIN_KINASE_ATP"/>
    <property type="match status" value="1"/>
</dbReference>
<keyword evidence="3 4" id="KW-0067">ATP-binding</keyword>
<dbReference type="InterPro" id="IPR008271">
    <property type="entry name" value="Ser/Thr_kinase_AS"/>
</dbReference>
<dbReference type="PRINTS" id="PR00109">
    <property type="entry name" value="TYRKINASE"/>
</dbReference>
<dbReference type="InterPro" id="IPR053215">
    <property type="entry name" value="TKL_Ser/Thr_kinase"/>
</dbReference>
<evidence type="ECO:0000256" key="6">
    <source>
        <dbReference type="SAM" id="SignalP"/>
    </source>
</evidence>
<dbReference type="OrthoDB" id="27699at2759"/>
<dbReference type="GO" id="GO:0005524">
    <property type="term" value="F:ATP binding"/>
    <property type="evidence" value="ECO:0007669"/>
    <property type="project" value="UniProtKB-UniRule"/>
</dbReference>
<dbReference type="PROSITE" id="PS50011">
    <property type="entry name" value="PROTEIN_KINASE_DOM"/>
    <property type="match status" value="1"/>
</dbReference>
<feature type="binding site" evidence="4">
    <location>
        <position position="1488"/>
    </location>
    <ligand>
        <name>ATP</name>
        <dbReference type="ChEBI" id="CHEBI:30616"/>
    </ligand>
</feature>
<keyword evidence="8" id="KW-0418">Kinase</keyword>
<dbReference type="PANTHER" id="PTHR45756:SF1">
    <property type="entry name" value="PROTEIN KINASE DOMAIN CONTAINING PROTEIN"/>
    <property type="match status" value="1"/>
</dbReference>
<dbReference type="CDD" id="cd00064">
    <property type="entry name" value="FU"/>
    <property type="match status" value="1"/>
</dbReference>
<keyword evidence="8" id="KW-0808">Transferase</keyword>
<feature type="chain" id="PRO_5001990499" evidence="6">
    <location>
        <begin position="20"/>
        <end position="1730"/>
    </location>
</feature>
<dbReference type="InterPro" id="IPR009030">
    <property type="entry name" value="Growth_fac_rcpt_cys_sf"/>
</dbReference>
<name>A0A0A1TWX0_ENTIV</name>
<dbReference type="Proteomes" id="UP000014680">
    <property type="component" value="Unassembled WGS sequence"/>
</dbReference>
<dbReference type="InterPro" id="IPR017441">
    <property type="entry name" value="Protein_kinase_ATP_BS"/>
</dbReference>
<evidence type="ECO:0000256" key="5">
    <source>
        <dbReference type="SAM" id="Phobius"/>
    </source>
</evidence>
<dbReference type="EMBL" id="KB207030">
    <property type="protein sequence ID" value="ELP85785.1"/>
    <property type="molecule type" value="Genomic_DNA"/>
</dbReference>
<dbReference type="Gene3D" id="3.30.200.20">
    <property type="entry name" value="Phosphorylase Kinase, domain 1"/>
    <property type="match status" value="1"/>
</dbReference>
<keyword evidence="9" id="KW-1185">Reference proteome</keyword>
<dbReference type="CDD" id="cd13999">
    <property type="entry name" value="STKc_MAP3K-like"/>
    <property type="match status" value="1"/>
</dbReference>
<sequence length="1730" mass="194988">MVQLVLVILVILQVIFVSAETHMAWCDTDTNGTMVYMEDPQWTCVYDIYNTDFNNVTFRGFEIYRENNIDYFWVYYDCCSINDKEVWKNHFAVIDNVTEIPKQLGFKFRGTPSKRGYHNVDIDEYSDTVDWRILTDNIIEHSSINLIGSASSYEHPYHLTGYTYMFNVTAPMETPMKYLNMDFYWGYSPFVNCSGNLNITLVNEEDRDDCQFRYVSDTNIINHNSSNHNLYVKPVCEYTKGLKRMAICSKYTANDYQDCSCSYKDYQYENRAIDCTYMSQYLTFKIQPFQETIPFETFWNTLDTTGVATQLTIPKEKNMTFVGEVVLPQYSLQVTGKIVFNNSLTVRYSNVFHYFDSLDVNKIIVEDTVDEKEVLFVGKCTGTNCATVLEDARISSSLCGGSTLRFYKSSGAVECKCEQKDSTVLYQSDCMVLSKQRSNKYDLFLTQKEFSFDDDTHYFQSLNLTKDVKSVNFKNTVIEGTCDFSAVTDLLLFGHLSCEKVLIGASTRVVGNTGSSFRSYNFEVIGVVDNLNTNAVFSMGEGEFVSDGSLSLVMTDVRATQQCFELSSSKKGMNSAMTGTIGGTDYQLINFNNDVRVCPSSLINNRIECVFKDSEYNGFKYDQCPCSGETCTFTMDPSLSQIHFKQDESFSGMLLLNADVSFTSPSLFFNTIEIRKDKLLIKMSGDLTTSFTNISSVNHFMLQTDGNLHIKTIPKVSIYTTNSGSFAISGDNVVLYIDSTGTNELSLSSPNMLVMARYGFNENDDGTFVITKDGEYRSAVIKNSVVTNLMCSLSAAGKSCHSDSVVHCSLYNMLNTCSECEEGYTLKKNNNKFECIVISESHCTRLSNNSKCISCGSGFYLDANTLKCSDDISGCSFYKNNWCRRTKTSDPAMYFKGSKTTEKCDTNCVQCFGAKCSICKNNYYLNSISKCELLSTLNYDVVANNHLITCAEHYFLSDTGTCLNCNTKYGNCAKCDNTQCFQCDVDNILHNSECVSKTSTQCGADKNSVCFLCDPLYYNRFGCIPCPNNCNSCNEHGECLSCKNAYYLSEGMCEKTINESNADSLSSIFMSCDNFVNGNCLRCKVGFYLEDGNCERCVKTCYTCSQEASNCTSCKGENVNLVGSDCVTYDATSNPCSASNPTNTGCSICKIGYYRKGTNCYQCPEHVVECQSDILPIKCDSDSFLYQNSKCVAFTSLDNCYQADTTGCVKCYFGYTVVDSYCKPCGANCLYCTTPDVCSLCKEGLVVESGVCVSYQKVSHCKESDGNSCTKCTRGYTLSSGVCQKQSLWYVYLIIAIIVLGIICLVVLIVAYYIVNKKVKVKRENISRIKELKDKIDLVFATDFLVCDHPNFEFYDEEELKVGETKKFSIIIGNVGKDKIRISPSVVENVKYELAVEPYLVILKHGDYTTFNIEIKPLCSTTINDSIAFNVLHFRNDKEEIFSVNLEGSTNITNNLDYDQLDIKRKVGEGSFGVVYNGYLKGEEVAIKVLKEDSVTDEKLEEFHKEVSMLDKFRSPFIVHFFGAVFIPGKMCMVTEFAKYGSLQHLIFNTKTRKVPREAVRIKICHDFARALLYLHSNGILHRDIKPDNVLVFSLDKNIPVFAKLTDFGSSRNLNMLMTNMTFTKGIGTPAYMSPEVLEQTRYKTPADVYSFGVTMYETVSWSHAFKKEDFGFPWEIAQFVTEGKRPLQNKLISDGAFEVITECWGQNPQNRPRMEDVCKKLSKLNTVYD</sequence>
<feature type="signal peptide" evidence="6">
    <location>
        <begin position="1"/>
        <end position="19"/>
    </location>
</feature>
<reference evidence="8 9" key="1">
    <citation type="submission" date="2012-10" db="EMBL/GenBank/DDBJ databases">
        <authorList>
            <person name="Zafar N."/>
            <person name="Inman J."/>
            <person name="Hall N."/>
            <person name="Lorenzi H."/>
            <person name="Caler E."/>
        </authorList>
    </citation>
    <scope>NUCLEOTIDE SEQUENCE [LARGE SCALE GENOMIC DNA]</scope>
    <source>
        <strain evidence="8 9">IP1</strain>
    </source>
</reference>
<dbReference type="GO" id="GO:0004709">
    <property type="term" value="F:MAP kinase kinase kinase activity"/>
    <property type="evidence" value="ECO:0007669"/>
    <property type="project" value="UniProtKB-EC"/>
</dbReference>
<evidence type="ECO:0000256" key="4">
    <source>
        <dbReference type="PROSITE-ProRule" id="PRU10141"/>
    </source>
</evidence>
<dbReference type="InterPro" id="IPR011009">
    <property type="entry name" value="Kinase-like_dom_sf"/>
</dbReference>
<dbReference type="VEuPathDB" id="AmoebaDB:EIN_281560"/>
<evidence type="ECO:0000259" key="7">
    <source>
        <dbReference type="PROSITE" id="PS50011"/>
    </source>
</evidence>
<dbReference type="InterPro" id="IPR000719">
    <property type="entry name" value="Prot_kinase_dom"/>
</dbReference>
<dbReference type="RefSeq" id="XP_004185131.1">
    <property type="nucleotide sequence ID" value="XM_004185083.1"/>
</dbReference>
<dbReference type="EC" id="2.7.11.25" evidence="8"/>
<organism evidence="8 9">
    <name type="scientific">Entamoeba invadens IP1</name>
    <dbReference type="NCBI Taxonomy" id="370355"/>
    <lineage>
        <taxon>Eukaryota</taxon>
        <taxon>Amoebozoa</taxon>
        <taxon>Evosea</taxon>
        <taxon>Archamoebae</taxon>
        <taxon>Mastigamoebida</taxon>
        <taxon>Entamoebidae</taxon>
        <taxon>Entamoeba</taxon>
    </lineage>
</organism>
<dbReference type="Gene3D" id="1.10.510.10">
    <property type="entry name" value="Transferase(Phosphotransferase) domain 1"/>
    <property type="match status" value="1"/>
</dbReference>
<keyword evidence="2 4" id="KW-0547">Nucleotide-binding</keyword>
<keyword evidence="1" id="KW-0723">Serine/threonine-protein kinase</keyword>
<proteinExistence type="predicted"/>
<protein>
    <submittedName>
        <fullName evidence="8">Protein serine/threonine kinase, putative</fullName>
        <ecNumber evidence="8">2.7.11.25</ecNumber>
    </submittedName>
</protein>
<feature type="domain" description="Protein kinase" evidence="7">
    <location>
        <begin position="1461"/>
        <end position="1725"/>
    </location>
</feature>
<evidence type="ECO:0000256" key="1">
    <source>
        <dbReference type="ARBA" id="ARBA00022527"/>
    </source>
</evidence>
<feature type="transmembrane region" description="Helical" evidence="5">
    <location>
        <begin position="1289"/>
        <end position="1315"/>
    </location>
</feature>
<keyword evidence="5" id="KW-1133">Transmembrane helix</keyword>
<dbReference type="InterPro" id="IPR006212">
    <property type="entry name" value="Furin_repeat"/>
</dbReference>
<accession>A0A0A1TWX0</accession>
<keyword evidence="5" id="KW-0472">Membrane</keyword>
<dbReference type="KEGG" id="eiv:EIN_281560"/>
<dbReference type="Pfam" id="PF00069">
    <property type="entry name" value="Pkinase"/>
    <property type="match status" value="1"/>
</dbReference>
<dbReference type="SMART" id="SM00261">
    <property type="entry name" value="FU"/>
    <property type="match status" value="6"/>
</dbReference>
<evidence type="ECO:0000313" key="8">
    <source>
        <dbReference type="EMBL" id="ELP85785.1"/>
    </source>
</evidence>
<dbReference type="GeneID" id="14884735"/>
<keyword evidence="6" id="KW-0732">Signal</keyword>
<dbReference type="SUPFAM" id="SSF57184">
    <property type="entry name" value="Growth factor receptor domain"/>
    <property type="match status" value="4"/>
</dbReference>
<evidence type="ECO:0000256" key="2">
    <source>
        <dbReference type="ARBA" id="ARBA00022741"/>
    </source>
</evidence>
<dbReference type="PROSITE" id="PS00108">
    <property type="entry name" value="PROTEIN_KINASE_ST"/>
    <property type="match status" value="1"/>
</dbReference>
<evidence type="ECO:0000256" key="3">
    <source>
        <dbReference type="ARBA" id="ARBA00022840"/>
    </source>
</evidence>
<gene>
    <name evidence="8" type="ORF">EIN_281560</name>
</gene>
<dbReference type="SUPFAM" id="SSF56112">
    <property type="entry name" value="Protein kinase-like (PK-like)"/>
    <property type="match status" value="1"/>
</dbReference>
<dbReference type="SMART" id="SM00220">
    <property type="entry name" value="S_TKc"/>
    <property type="match status" value="1"/>
</dbReference>
<dbReference type="InterPro" id="IPR001245">
    <property type="entry name" value="Ser-Thr/Tyr_kinase_cat_dom"/>
</dbReference>